<proteinExistence type="inferred from homology"/>
<evidence type="ECO:0000256" key="5">
    <source>
        <dbReference type="ARBA" id="ARBA00022989"/>
    </source>
</evidence>
<feature type="transmembrane region" description="Helical" evidence="7">
    <location>
        <begin position="148"/>
        <end position="170"/>
    </location>
</feature>
<evidence type="ECO:0000256" key="4">
    <source>
        <dbReference type="ARBA" id="ARBA00022692"/>
    </source>
</evidence>
<feature type="domain" description="Major facilitator superfamily (MFS) profile" evidence="8">
    <location>
        <begin position="1"/>
        <end position="460"/>
    </location>
</feature>
<keyword evidence="4 7" id="KW-0812">Transmembrane</keyword>
<keyword evidence="10" id="KW-1185">Reference proteome</keyword>
<keyword evidence="6 7" id="KW-0472">Membrane</keyword>
<evidence type="ECO:0000313" key="9">
    <source>
        <dbReference type="EMBL" id="KAG0318524.1"/>
    </source>
</evidence>
<dbReference type="PANTHER" id="PTHR23503">
    <property type="entry name" value="SOLUTE CARRIER FAMILY 2"/>
    <property type="match status" value="1"/>
</dbReference>
<evidence type="ECO:0000313" key="10">
    <source>
        <dbReference type="Proteomes" id="UP000738325"/>
    </source>
</evidence>
<feature type="transmembrane region" description="Helical" evidence="7">
    <location>
        <begin position="281"/>
        <end position="303"/>
    </location>
</feature>
<dbReference type="GO" id="GO:0016020">
    <property type="term" value="C:membrane"/>
    <property type="evidence" value="ECO:0007669"/>
    <property type="project" value="UniProtKB-SubCell"/>
</dbReference>
<evidence type="ECO:0000256" key="2">
    <source>
        <dbReference type="ARBA" id="ARBA00010992"/>
    </source>
</evidence>
<feature type="transmembrane region" description="Helical" evidence="7">
    <location>
        <begin position="73"/>
        <end position="91"/>
    </location>
</feature>
<gene>
    <name evidence="9" type="ORF">BGZ99_005621</name>
</gene>
<dbReference type="EMBL" id="JAAAIP010000367">
    <property type="protein sequence ID" value="KAG0318524.1"/>
    <property type="molecule type" value="Genomic_DNA"/>
</dbReference>
<comment type="similarity">
    <text evidence="2">Belongs to the major facilitator superfamily. Sugar transporter (TC 2.A.1.1) family.</text>
</comment>
<feature type="transmembrane region" description="Helical" evidence="7">
    <location>
        <begin position="370"/>
        <end position="392"/>
    </location>
</feature>
<dbReference type="AlphaFoldDB" id="A0A9P6RFL6"/>
<feature type="transmembrane region" description="Helical" evidence="7">
    <location>
        <begin position="438"/>
        <end position="456"/>
    </location>
</feature>
<keyword evidence="5 7" id="KW-1133">Transmembrane helix</keyword>
<dbReference type="SUPFAM" id="SSF103473">
    <property type="entry name" value="MFS general substrate transporter"/>
    <property type="match status" value="1"/>
</dbReference>
<dbReference type="Gene3D" id="1.20.1250.20">
    <property type="entry name" value="MFS general substrate transporter like domains"/>
    <property type="match status" value="2"/>
</dbReference>
<evidence type="ECO:0000256" key="7">
    <source>
        <dbReference type="SAM" id="Phobius"/>
    </source>
</evidence>
<evidence type="ECO:0000256" key="3">
    <source>
        <dbReference type="ARBA" id="ARBA00022448"/>
    </source>
</evidence>
<dbReference type="Pfam" id="PF00083">
    <property type="entry name" value="Sugar_tr"/>
    <property type="match status" value="3"/>
</dbReference>
<name>A0A9P6RFL6_9FUNG</name>
<dbReference type="InterPro" id="IPR003663">
    <property type="entry name" value="Sugar/inositol_transpt"/>
</dbReference>
<feature type="transmembrane region" description="Helical" evidence="7">
    <location>
        <begin position="344"/>
        <end position="364"/>
    </location>
</feature>
<comment type="caution">
    <text evidence="9">The sequence shown here is derived from an EMBL/GenBank/DDBJ whole genome shotgun (WGS) entry which is preliminary data.</text>
</comment>
<feature type="transmembrane region" description="Helical" evidence="7">
    <location>
        <begin position="112"/>
        <end position="142"/>
    </location>
</feature>
<dbReference type="Proteomes" id="UP000738325">
    <property type="component" value="Unassembled WGS sequence"/>
</dbReference>
<accession>A0A9P6RFL6</accession>
<dbReference type="InterPro" id="IPR020846">
    <property type="entry name" value="MFS_dom"/>
</dbReference>
<protein>
    <recommendedName>
        <fullName evidence="8">Major facilitator superfamily (MFS) profile domain-containing protein</fullName>
    </recommendedName>
</protein>
<evidence type="ECO:0000256" key="1">
    <source>
        <dbReference type="ARBA" id="ARBA00004141"/>
    </source>
</evidence>
<sequence length="477" mass="51088">MATPALFLNALSIVLGSFQYGYHIGELNSPQQVITTCPEPAYPNPSTLGSHLDDWVETDGALPTCIPMGSSEWSVLVATLTLGGFVGALFVGSRLADRFGRKNALLLNNASLLLGSIMMGCVMNQLGIVVGILFSQVLGLYFSTPSGWRIILLTGAAIALLQLFLLPFCVESPRYLALQPGGSAKAKRALQILRGRQDVSKEIRDWTRQDDRASLAEEEGLSGSPLLNDSSDSLLVGGSIGAGIGDAEDDHQPLPNKAFSQAGRGISLAEFVSMPRFRRPALILILVQLSQQLSGINGVIFYSTAIMSQILPSSGAMITVYISVVNVLMTLVAAYLMDRAPRRTLLLSSSVAMVVSSFLLAVSLNYEIPMLSAFSIIAFVASFAMGLGPIPFLITPELVDTTAVASASAFALSINFTVNFVVSAAFLKLQEWLGGDVFYLFGFMLAGLTVAMNRIVPETKGKTVEEVTRSWQPSHIH</sequence>
<dbReference type="PRINTS" id="PR00171">
    <property type="entry name" value="SUGRTRNSPORT"/>
</dbReference>
<comment type="subcellular location">
    <subcellularLocation>
        <location evidence="1">Membrane</location>
        <topology evidence="1">Multi-pass membrane protein</topology>
    </subcellularLocation>
</comment>
<dbReference type="InterPro" id="IPR045263">
    <property type="entry name" value="GLUT"/>
</dbReference>
<dbReference type="OrthoDB" id="4540492at2759"/>
<reference evidence="9" key="1">
    <citation type="journal article" date="2020" name="Fungal Divers.">
        <title>Resolving the Mortierellaceae phylogeny through synthesis of multi-gene phylogenetics and phylogenomics.</title>
        <authorList>
            <person name="Vandepol N."/>
            <person name="Liber J."/>
            <person name="Desiro A."/>
            <person name="Na H."/>
            <person name="Kennedy M."/>
            <person name="Barry K."/>
            <person name="Grigoriev I.V."/>
            <person name="Miller A.N."/>
            <person name="O'Donnell K."/>
            <person name="Stajich J.E."/>
            <person name="Bonito G."/>
        </authorList>
    </citation>
    <scope>NUCLEOTIDE SEQUENCE</scope>
    <source>
        <strain evidence="9">REB-010B</strain>
    </source>
</reference>
<feature type="transmembrane region" description="Helical" evidence="7">
    <location>
        <begin position="315"/>
        <end position="337"/>
    </location>
</feature>
<keyword evidence="3" id="KW-0813">Transport</keyword>
<dbReference type="InterPro" id="IPR005828">
    <property type="entry name" value="MFS_sugar_transport-like"/>
</dbReference>
<dbReference type="PROSITE" id="PS50850">
    <property type="entry name" value="MFS"/>
    <property type="match status" value="1"/>
</dbReference>
<dbReference type="PANTHER" id="PTHR23503:SF8">
    <property type="entry name" value="FACILITATED GLUCOSE TRANSPORTER PROTEIN 1"/>
    <property type="match status" value="1"/>
</dbReference>
<organism evidence="9 10">
    <name type="scientific">Dissophora globulifera</name>
    <dbReference type="NCBI Taxonomy" id="979702"/>
    <lineage>
        <taxon>Eukaryota</taxon>
        <taxon>Fungi</taxon>
        <taxon>Fungi incertae sedis</taxon>
        <taxon>Mucoromycota</taxon>
        <taxon>Mortierellomycotina</taxon>
        <taxon>Mortierellomycetes</taxon>
        <taxon>Mortierellales</taxon>
        <taxon>Mortierellaceae</taxon>
        <taxon>Dissophora</taxon>
    </lineage>
</organism>
<dbReference type="InterPro" id="IPR036259">
    <property type="entry name" value="MFS_trans_sf"/>
</dbReference>
<evidence type="ECO:0000259" key="8">
    <source>
        <dbReference type="PROSITE" id="PS50850"/>
    </source>
</evidence>
<dbReference type="GO" id="GO:0015149">
    <property type="term" value="F:hexose transmembrane transporter activity"/>
    <property type="evidence" value="ECO:0007669"/>
    <property type="project" value="TreeGrafter"/>
</dbReference>
<feature type="transmembrane region" description="Helical" evidence="7">
    <location>
        <begin position="404"/>
        <end position="426"/>
    </location>
</feature>
<evidence type="ECO:0000256" key="6">
    <source>
        <dbReference type="ARBA" id="ARBA00023136"/>
    </source>
</evidence>